<dbReference type="AlphaFoldDB" id="A0AAC9PTH2"/>
<gene>
    <name evidence="2" type="ORF">UA74_20150</name>
</gene>
<evidence type="ECO:0000313" key="2">
    <source>
        <dbReference type="EMBL" id="APU16055.1"/>
    </source>
</evidence>
<feature type="region of interest" description="Disordered" evidence="1">
    <location>
        <begin position="98"/>
        <end position="121"/>
    </location>
</feature>
<accession>A0AAC9PTH2</accession>
<name>A0AAC9PTH2_9PSEU</name>
<organism evidence="2 3">
    <name type="scientific">Actinoalloteichus fjordicus</name>
    <dbReference type="NCBI Taxonomy" id="1612552"/>
    <lineage>
        <taxon>Bacteria</taxon>
        <taxon>Bacillati</taxon>
        <taxon>Actinomycetota</taxon>
        <taxon>Actinomycetes</taxon>
        <taxon>Pseudonocardiales</taxon>
        <taxon>Pseudonocardiaceae</taxon>
        <taxon>Actinoalloteichus</taxon>
    </lineage>
</organism>
<evidence type="ECO:0000256" key="1">
    <source>
        <dbReference type="SAM" id="MobiDB-lite"/>
    </source>
</evidence>
<evidence type="ECO:0000313" key="3">
    <source>
        <dbReference type="Proteomes" id="UP000185511"/>
    </source>
</evidence>
<dbReference type="EMBL" id="CP016076">
    <property type="protein sequence ID" value="APU16055.1"/>
    <property type="molecule type" value="Genomic_DNA"/>
</dbReference>
<reference evidence="3" key="1">
    <citation type="submission" date="2016-06" db="EMBL/GenBank/DDBJ databases">
        <title>Complete genome sequence of Actinoalloteichus fjordicus DSM 46855 (=ADI127-17), type strain of the new species Actinoalloteichus fjordicus.</title>
        <authorList>
            <person name="Ruckert C."/>
            <person name="Nouioui I."/>
            <person name="Willmese J."/>
            <person name="van Wezel G."/>
            <person name="Klenk H.-P."/>
            <person name="Kalinowski J."/>
            <person name="Zotchev S.B."/>
        </authorList>
    </citation>
    <scope>NUCLEOTIDE SEQUENCE [LARGE SCALE GENOMIC DNA]</scope>
    <source>
        <strain evidence="3">ADI127-7</strain>
    </source>
</reference>
<dbReference type="RefSeq" id="WP_075765202.1">
    <property type="nucleotide sequence ID" value="NZ_CP016076.1"/>
</dbReference>
<protein>
    <submittedName>
        <fullName evidence="2">Uncharacterized protein</fullName>
    </submittedName>
</protein>
<dbReference type="KEGG" id="acad:UA74_20150"/>
<sequence length="256" mass="28000">MSVTDVVEQLRQAHALLTEARRATAEADAAITDGATVFATATLGSAQPEVEQVNHLARASGEEVRAAHALFGQAQDLIDGYCHEIAGHGVGDAGPPVVVSPSADETVRSPSTSSPPPDRVAPEVRYAEQIAELRRNGVKISVERIVRMTRHRDGRIVWLELGDEGSGLGHINRPFRKGNFEDLGTPPHRVPDLIFAGIERGDLIGYTGRDREVYDVEFDGSMRRFSVLFGSNGYIVTSHPMNRDEPGRVRPHLRRK</sequence>
<keyword evidence="3" id="KW-1185">Reference proteome</keyword>
<dbReference type="Proteomes" id="UP000185511">
    <property type="component" value="Chromosome"/>
</dbReference>
<proteinExistence type="predicted"/>